<evidence type="ECO:0000313" key="3">
    <source>
        <dbReference type="Proteomes" id="UP000746595"/>
    </source>
</evidence>
<comment type="caution">
    <text evidence="2">The sequence shown here is derived from an EMBL/GenBank/DDBJ whole genome shotgun (WGS) entry which is preliminary data.</text>
</comment>
<dbReference type="RefSeq" id="WP_168152673.1">
    <property type="nucleotide sequence ID" value="NZ_JAAWVT010000007.1"/>
</dbReference>
<sequence length="1083" mass="117191">MLVDEQTGSVVDPETEQRAFPWWRALTTRELVDLDGVAGDFTGIRPESPETLGLWSQTKVWAEGIEVVSEILQMDPMDLSKALTLAEIDGDLSGVVAPPEWEATRQRWWRRANIRDSSSTMPYQTLVQGAVDELRESMELLLPGPSSRQNRLVHAVAVALLDLPPLEDVQNLTTRTLVQELHNQAGNEDSSATFGELIAQERFEENLTWKYPVLTRLVVTRLLFWQARLLEFVKHLMLDLPVLEEEKFLDFSDHPEGELPKGPDVIDISIGAGDSHLEGRSVIVVTTRYGVLVYKPRGGTNEIALQNLRDRLFGDVGPLSFAVPHVIDRGSWSWHEHIKDDPLEAEDAAGAARTLGALSAVINILGGNDFHHENVRFAGGRACPVDLETVVRVDARQATQPLDENADPAFRVLMDSVAVAGIVPGKIVSRSPDGGIEATDISVVGYSAGQRTPMVVPTLSTDEAGLPRIIEALIDDDGGPGEPLLRIHGEEFLEGFLAAASACRTQVALASGPDDVVDYFDRAQLRYIPRPTMVYAKLLSESFHPFFLQFGTARDVVLAKAWNGYVNAPGRLELIRSEYRSLLVGDIPHISCSLDDASPWDGEVAGAPTIRERLATRLVDVLDAAHVEYQKRVIEQSFASIGAPIRNIDTLGRLTSSETANGPARSIMGRAVAGFREVEETLASTTLIAASAAHWTVAPVGFETYNGRAGMLLADQALQSEGSSEVSLHHDLLLRSMRPMEAIVHAGLAGDGAALRAMDVGAASSLAGWAACLATVPGLRRDIDVEGAARDVVELLIHLIDEDKTYDVMSGSAGSIATALAVRGIVDDDRLQALITKATRHLKVHAEEAAQGIGWRDPETGQLLGGFSHGAAGIATYLLAGARETGDREALLLGRAALDFDDSLFDANTLNWPDLRDGLEPAASMRAWCHGSPGALLARALSWNSLDEARQQEYGRIFDPVSKAILDEIDGSLLSTGADFLGDCLCHGRLGNLVILKMLAEAGFLQRGTHERLDRTVEASISSICSRGPRLGGLPGAPIPDLFMGLSGVSWGLRRLMGNNQSVTWEALSFGLAVPRSKVVHTA</sequence>
<dbReference type="PRINTS" id="PR01950">
    <property type="entry name" value="LANCSUPER"/>
</dbReference>
<keyword evidence="3" id="KW-1185">Reference proteome</keyword>
<evidence type="ECO:0000259" key="1">
    <source>
        <dbReference type="Pfam" id="PF13575"/>
    </source>
</evidence>
<name>A0ABX1G757_9MICC</name>
<dbReference type="Proteomes" id="UP000746595">
    <property type="component" value="Unassembled WGS sequence"/>
</dbReference>
<dbReference type="SUPFAM" id="SSF158745">
    <property type="entry name" value="LanC-like"/>
    <property type="match status" value="1"/>
</dbReference>
<dbReference type="InterPro" id="IPR007822">
    <property type="entry name" value="LANC-like"/>
</dbReference>
<evidence type="ECO:0000313" key="2">
    <source>
        <dbReference type="EMBL" id="NKG21849.1"/>
    </source>
</evidence>
<dbReference type="CDD" id="cd04792">
    <property type="entry name" value="LanM-like"/>
    <property type="match status" value="1"/>
</dbReference>
<dbReference type="InterPro" id="IPR025410">
    <property type="entry name" value="Lant_dehyd"/>
</dbReference>
<gene>
    <name evidence="2" type="primary">lanM</name>
    <name evidence="2" type="ORF">HED64_14185</name>
</gene>
<feature type="domain" description="Lantibiotic biosynthesis protein dehydration" evidence="1">
    <location>
        <begin position="211"/>
        <end position="590"/>
    </location>
</feature>
<protein>
    <submittedName>
        <fullName evidence="2">Type 2 lantipeptide synthetase LanM</fullName>
    </submittedName>
</protein>
<dbReference type="Pfam" id="PF05147">
    <property type="entry name" value="LANC_like"/>
    <property type="match status" value="1"/>
</dbReference>
<dbReference type="Gene3D" id="1.50.10.20">
    <property type="match status" value="1"/>
</dbReference>
<accession>A0ABX1G757</accession>
<dbReference type="EMBL" id="JAAWVT010000007">
    <property type="protein sequence ID" value="NKG21849.1"/>
    <property type="molecule type" value="Genomic_DNA"/>
</dbReference>
<organism evidence="2 3">
    <name type="scientific">Paeniglutamicibacter terrestris</name>
    <dbReference type="NCBI Taxonomy" id="2723403"/>
    <lineage>
        <taxon>Bacteria</taxon>
        <taxon>Bacillati</taxon>
        <taxon>Actinomycetota</taxon>
        <taxon>Actinomycetes</taxon>
        <taxon>Micrococcales</taxon>
        <taxon>Micrococcaceae</taxon>
        <taxon>Paeniglutamicibacter</taxon>
    </lineage>
</organism>
<dbReference type="Pfam" id="PF13575">
    <property type="entry name" value="DUF4135"/>
    <property type="match status" value="1"/>
</dbReference>
<reference evidence="2 3" key="1">
    <citation type="submission" date="2020-04" db="EMBL/GenBank/DDBJ databases">
        <title>Paeniglutamicibacter sp. ANT13_2, a novel actinomycete isolated from sediment in Antarctica.</title>
        <authorList>
            <person name="Sakdapetsiri C."/>
            <person name="Pinyakong O."/>
        </authorList>
    </citation>
    <scope>NUCLEOTIDE SEQUENCE [LARGE SCALE GENOMIC DNA]</scope>
    <source>
        <strain evidence="2 3">ANT13_2</strain>
    </source>
</reference>
<dbReference type="InterPro" id="IPR017146">
    <property type="entry name" value="Lanti_2_LanM"/>
</dbReference>
<dbReference type="SMART" id="SM01260">
    <property type="entry name" value="LANC_like"/>
    <property type="match status" value="1"/>
</dbReference>
<dbReference type="NCBIfam" id="TIGR03897">
    <property type="entry name" value="lanti_2_LanM"/>
    <property type="match status" value="1"/>
</dbReference>
<proteinExistence type="predicted"/>